<sequence>ERVMMEWWNTTEYYREGNFREEKAPVDAFFYLGNAYLVNGDLTKAYQTFEKYLELLDPSDTLNYEFIIQQIKACETAKSFMDKKVYFETINIGETINDRFPNFNPLVSEDEAAMVYMSGRQFQ</sequence>
<dbReference type="AlphaFoldDB" id="X1UKQ8"/>
<dbReference type="EMBL" id="BARW01040456">
    <property type="protein sequence ID" value="GAJ18104.1"/>
    <property type="molecule type" value="Genomic_DNA"/>
</dbReference>
<name>X1UKQ8_9ZZZZ</name>
<comment type="caution">
    <text evidence="1">The sequence shown here is derived from an EMBL/GenBank/DDBJ whole genome shotgun (WGS) entry which is preliminary data.</text>
</comment>
<gene>
    <name evidence="1" type="ORF">S12H4_61116</name>
</gene>
<reference evidence="1" key="1">
    <citation type="journal article" date="2014" name="Front. Microbiol.">
        <title>High frequency of phylogenetically diverse reductive dehalogenase-homologous genes in deep subseafloor sedimentary metagenomes.</title>
        <authorList>
            <person name="Kawai M."/>
            <person name="Futagami T."/>
            <person name="Toyoda A."/>
            <person name="Takaki Y."/>
            <person name="Nishi S."/>
            <person name="Hori S."/>
            <person name="Arai W."/>
            <person name="Tsubouchi T."/>
            <person name="Morono Y."/>
            <person name="Uchiyama I."/>
            <person name="Ito T."/>
            <person name="Fujiyama A."/>
            <person name="Inagaki F."/>
            <person name="Takami H."/>
        </authorList>
    </citation>
    <scope>NUCLEOTIDE SEQUENCE</scope>
    <source>
        <strain evidence="1">Expedition CK06-06</strain>
    </source>
</reference>
<feature type="non-terminal residue" evidence="1">
    <location>
        <position position="1"/>
    </location>
</feature>
<protein>
    <submittedName>
        <fullName evidence="1">Uncharacterized protein</fullName>
    </submittedName>
</protein>
<dbReference type="PROSITE" id="PS50005">
    <property type="entry name" value="TPR"/>
    <property type="match status" value="1"/>
</dbReference>
<feature type="non-terminal residue" evidence="1">
    <location>
        <position position="123"/>
    </location>
</feature>
<dbReference type="InterPro" id="IPR011990">
    <property type="entry name" value="TPR-like_helical_dom_sf"/>
</dbReference>
<dbReference type="SUPFAM" id="SSF48452">
    <property type="entry name" value="TPR-like"/>
    <property type="match status" value="1"/>
</dbReference>
<dbReference type="InterPro" id="IPR019734">
    <property type="entry name" value="TPR_rpt"/>
</dbReference>
<proteinExistence type="predicted"/>
<organism evidence="1">
    <name type="scientific">marine sediment metagenome</name>
    <dbReference type="NCBI Taxonomy" id="412755"/>
    <lineage>
        <taxon>unclassified sequences</taxon>
        <taxon>metagenomes</taxon>
        <taxon>ecological metagenomes</taxon>
    </lineage>
</organism>
<evidence type="ECO:0000313" key="1">
    <source>
        <dbReference type="EMBL" id="GAJ18104.1"/>
    </source>
</evidence>
<dbReference type="Gene3D" id="1.25.40.10">
    <property type="entry name" value="Tetratricopeptide repeat domain"/>
    <property type="match status" value="1"/>
</dbReference>
<accession>X1UKQ8</accession>